<dbReference type="Proteomes" id="UP001189429">
    <property type="component" value="Unassembled WGS sequence"/>
</dbReference>
<feature type="region of interest" description="Disordered" evidence="1">
    <location>
        <begin position="1"/>
        <end position="47"/>
    </location>
</feature>
<dbReference type="PANTHER" id="PTHR43686:SF1">
    <property type="entry name" value="AMINOTRAN_5 DOMAIN-CONTAINING PROTEIN"/>
    <property type="match status" value="1"/>
</dbReference>
<accession>A0ABN9T9M6</accession>
<evidence type="ECO:0000313" key="2">
    <source>
        <dbReference type="EMBL" id="CAK0841875.1"/>
    </source>
</evidence>
<protein>
    <recommendedName>
        <fullName evidence="4">tRNA(Ile)-2-lysyl-cytidine synthase</fullName>
    </recommendedName>
</protein>
<dbReference type="SUPFAM" id="SSF52402">
    <property type="entry name" value="Adenine nucleotide alpha hydrolases-like"/>
    <property type="match status" value="1"/>
</dbReference>
<evidence type="ECO:0000313" key="3">
    <source>
        <dbReference type="Proteomes" id="UP001189429"/>
    </source>
</evidence>
<feature type="non-terminal residue" evidence="2">
    <location>
        <position position="1"/>
    </location>
</feature>
<dbReference type="PANTHER" id="PTHR43686">
    <property type="entry name" value="SULFURTRANSFERASE-RELATED"/>
    <property type="match status" value="1"/>
</dbReference>
<gene>
    <name evidence="2" type="ORF">PCOR1329_LOCUS36946</name>
</gene>
<dbReference type="InterPro" id="IPR014729">
    <property type="entry name" value="Rossmann-like_a/b/a_fold"/>
</dbReference>
<dbReference type="Gene3D" id="3.40.50.620">
    <property type="entry name" value="HUPs"/>
    <property type="match status" value="1"/>
</dbReference>
<keyword evidence="3" id="KW-1185">Reference proteome</keyword>
<sequence>VEEALGAPEAAASAAPEAQRLPVGDGDGLLLPAAESDDGEAQEGRTAPLFAPRALKPKIPKPLRGLVGKAIADYSMIKEGDRVLVGLSGGKDSLTVLHVLLGLQKSAPVRFDVAAANVNPETPEYNPGPLTAYLEAIAGADDVAQQLPPDEWADELPVALRVPATGGTGRGGCKDKNSAKEGACKDNFTVSPSWSSARSPSSRESRLPVCAMPHDREQIVRMCESLQVTASAANLRDEARRGEAGHNEALCDEALRDRALPDELLCNEAHSPMKRRLAKHTPAEHATVRKHAFAKHAAIEHAAV</sequence>
<proteinExistence type="predicted"/>
<organism evidence="2 3">
    <name type="scientific">Prorocentrum cordatum</name>
    <dbReference type="NCBI Taxonomy" id="2364126"/>
    <lineage>
        <taxon>Eukaryota</taxon>
        <taxon>Sar</taxon>
        <taxon>Alveolata</taxon>
        <taxon>Dinophyceae</taxon>
        <taxon>Prorocentrales</taxon>
        <taxon>Prorocentraceae</taxon>
        <taxon>Prorocentrum</taxon>
    </lineage>
</organism>
<evidence type="ECO:0008006" key="4">
    <source>
        <dbReference type="Google" id="ProtNLM"/>
    </source>
</evidence>
<dbReference type="EMBL" id="CAUYUJ010014487">
    <property type="protein sequence ID" value="CAK0841875.1"/>
    <property type="molecule type" value="Genomic_DNA"/>
</dbReference>
<name>A0ABN9T9M6_9DINO</name>
<comment type="caution">
    <text evidence="2">The sequence shown here is derived from an EMBL/GenBank/DDBJ whole genome shotgun (WGS) entry which is preliminary data.</text>
</comment>
<feature type="compositionally biased region" description="Low complexity" evidence="1">
    <location>
        <begin position="1"/>
        <end position="18"/>
    </location>
</feature>
<evidence type="ECO:0000256" key="1">
    <source>
        <dbReference type="SAM" id="MobiDB-lite"/>
    </source>
</evidence>
<reference evidence="2" key="1">
    <citation type="submission" date="2023-10" db="EMBL/GenBank/DDBJ databases">
        <authorList>
            <person name="Chen Y."/>
            <person name="Shah S."/>
            <person name="Dougan E. K."/>
            <person name="Thang M."/>
            <person name="Chan C."/>
        </authorList>
    </citation>
    <scope>NUCLEOTIDE SEQUENCE [LARGE SCALE GENOMIC DNA]</scope>
</reference>